<proteinExistence type="predicted"/>
<keyword evidence="1" id="KW-0812">Transmembrane</keyword>
<dbReference type="Proteomes" id="UP001176961">
    <property type="component" value="Unassembled WGS sequence"/>
</dbReference>
<feature type="transmembrane region" description="Helical" evidence="1">
    <location>
        <begin position="58"/>
        <end position="78"/>
    </location>
</feature>
<dbReference type="EMBL" id="CATQJL010000316">
    <property type="protein sequence ID" value="CAJ0605119.1"/>
    <property type="molecule type" value="Genomic_DNA"/>
</dbReference>
<comment type="caution">
    <text evidence="2">The sequence shown here is derived from an EMBL/GenBank/DDBJ whole genome shotgun (WGS) entry which is preliminary data.</text>
</comment>
<evidence type="ECO:0000313" key="3">
    <source>
        <dbReference type="Proteomes" id="UP001176961"/>
    </source>
</evidence>
<evidence type="ECO:0000313" key="2">
    <source>
        <dbReference type="EMBL" id="CAJ0605119.1"/>
    </source>
</evidence>
<organism evidence="2 3">
    <name type="scientific">Cylicocyclus nassatus</name>
    <name type="common">Nematode worm</name>
    <dbReference type="NCBI Taxonomy" id="53992"/>
    <lineage>
        <taxon>Eukaryota</taxon>
        <taxon>Metazoa</taxon>
        <taxon>Ecdysozoa</taxon>
        <taxon>Nematoda</taxon>
        <taxon>Chromadorea</taxon>
        <taxon>Rhabditida</taxon>
        <taxon>Rhabditina</taxon>
        <taxon>Rhabditomorpha</taxon>
        <taxon>Strongyloidea</taxon>
        <taxon>Strongylidae</taxon>
        <taxon>Cylicocyclus</taxon>
    </lineage>
</organism>
<accession>A0AA36MA24</accession>
<evidence type="ECO:0000256" key="1">
    <source>
        <dbReference type="SAM" id="Phobius"/>
    </source>
</evidence>
<gene>
    <name evidence="2" type="ORF">CYNAS_LOCUS17102</name>
</gene>
<keyword evidence="1" id="KW-0472">Membrane</keyword>
<sequence>MVVNESFVLPNHDGTLRPHSYTANSDHTYCYILETNNPQNFEKKDVTFQKVKLPWNGLFLFVVIFGAVLTVILTAILTEALTSIQPKKGNDESRVMYFSIYKGDMGEEEVKVPLSPRLHSRSRANGDEKCSLKKNIENTGKAISEIAKSKPAQQYIFILYGDDVEEIGPLKALEAQNTVKSLRPKPQNNFNQTGAIKTFLSKSQDRKKDILVHYVPCNFTYNADDPEMEVLAKMITSETGLSKKFSLV</sequence>
<keyword evidence="1" id="KW-1133">Transmembrane helix</keyword>
<keyword evidence="3" id="KW-1185">Reference proteome</keyword>
<protein>
    <submittedName>
        <fullName evidence="2">Uncharacterized protein</fullName>
    </submittedName>
</protein>
<name>A0AA36MA24_CYLNA</name>
<reference evidence="2" key="1">
    <citation type="submission" date="2023-07" db="EMBL/GenBank/DDBJ databases">
        <authorList>
            <consortium name="CYATHOMIX"/>
        </authorList>
    </citation>
    <scope>NUCLEOTIDE SEQUENCE</scope>
    <source>
        <strain evidence="2">N/A</strain>
    </source>
</reference>
<dbReference type="AlphaFoldDB" id="A0AA36MA24"/>